<keyword evidence="6" id="KW-0349">Heme</keyword>
<dbReference type="GO" id="GO:0020037">
    <property type="term" value="F:heme binding"/>
    <property type="evidence" value="ECO:0007669"/>
    <property type="project" value="InterPro"/>
</dbReference>
<dbReference type="Gene3D" id="1.10.630.10">
    <property type="entry name" value="Cytochrome P450"/>
    <property type="match status" value="1"/>
</dbReference>
<dbReference type="HOGENOM" id="CLU_001570_5_8_1"/>
<evidence type="ECO:0000256" key="12">
    <source>
        <dbReference type="ARBA" id="ARBA00023033"/>
    </source>
</evidence>
<evidence type="ECO:0000256" key="4">
    <source>
        <dbReference type="ARBA" id="ARBA00004406"/>
    </source>
</evidence>
<protein>
    <recommendedName>
        <fullName evidence="16">Cytochrome P450</fullName>
    </recommendedName>
</protein>
<evidence type="ECO:0000256" key="2">
    <source>
        <dbReference type="ARBA" id="ARBA00003690"/>
    </source>
</evidence>
<accession>T1GYJ8</accession>
<dbReference type="GO" id="GO:0005506">
    <property type="term" value="F:iron ion binding"/>
    <property type="evidence" value="ECO:0007669"/>
    <property type="project" value="InterPro"/>
</dbReference>
<dbReference type="EMBL" id="CAQQ02179932">
    <property type="status" value="NOT_ANNOTATED_CDS"/>
    <property type="molecule type" value="Genomic_DNA"/>
</dbReference>
<keyword evidence="12" id="KW-0503">Monooxygenase</keyword>
<name>T1GYJ8_MEGSC</name>
<keyword evidence="11" id="KW-0408">Iron</keyword>
<evidence type="ECO:0000256" key="10">
    <source>
        <dbReference type="ARBA" id="ARBA00023002"/>
    </source>
</evidence>
<dbReference type="AlphaFoldDB" id="T1GYJ8"/>
<evidence type="ECO:0000256" key="13">
    <source>
        <dbReference type="ARBA" id="ARBA00023136"/>
    </source>
</evidence>
<evidence type="ECO:0000256" key="1">
    <source>
        <dbReference type="ARBA" id="ARBA00001971"/>
    </source>
</evidence>
<keyword evidence="9" id="KW-0492">Microsome</keyword>
<keyword evidence="7" id="KW-0479">Metal-binding</keyword>
<keyword evidence="8" id="KW-0256">Endoplasmic reticulum</keyword>
<dbReference type="PANTHER" id="PTHR24292">
    <property type="entry name" value="CYTOCHROME P450"/>
    <property type="match status" value="1"/>
</dbReference>
<comment type="similarity">
    <text evidence="5">Belongs to the cytochrome P450 family.</text>
</comment>
<dbReference type="SUPFAM" id="SSF48264">
    <property type="entry name" value="Cytochrome P450"/>
    <property type="match status" value="1"/>
</dbReference>
<keyword evidence="10" id="KW-0560">Oxidoreductase</keyword>
<keyword evidence="13" id="KW-0472">Membrane</keyword>
<evidence type="ECO:0000256" key="8">
    <source>
        <dbReference type="ARBA" id="ARBA00022824"/>
    </source>
</evidence>
<dbReference type="STRING" id="36166.T1GYJ8"/>
<dbReference type="InterPro" id="IPR036396">
    <property type="entry name" value="Cyt_P450_sf"/>
</dbReference>
<dbReference type="GO" id="GO:0016705">
    <property type="term" value="F:oxidoreductase activity, acting on paired donors, with incorporation or reduction of molecular oxygen"/>
    <property type="evidence" value="ECO:0007669"/>
    <property type="project" value="InterPro"/>
</dbReference>
<dbReference type="GO" id="GO:0005789">
    <property type="term" value="C:endoplasmic reticulum membrane"/>
    <property type="evidence" value="ECO:0007669"/>
    <property type="project" value="UniProtKB-SubCell"/>
</dbReference>
<evidence type="ECO:0000256" key="11">
    <source>
        <dbReference type="ARBA" id="ARBA00023004"/>
    </source>
</evidence>
<dbReference type="InterPro" id="IPR050476">
    <property type="entry name" value="Insect_CytP450_Detox"/>
</dbReference>
<evidence type="ECO:0000256" key="5">
    <source>
        <dbReference type="ARBA" id="ARBA00010617"/>
    </source>
</evidence>
<evidence type="ECO:0000256" key="7">
    <source>
        <dbReference type="ARBA" id="ARBA00022723"/>
    </source>
</evidence>
<dbReference type="GO" id="GO:0004497">
    <property type="term" value="F:monooxygenase activity"/>
    <property type="evidence" value="ECO:0007669"/>
    <property type="project" value="UniProtKB-KW"/>
</dbReference>
<dbReference type="Pfam" id="PF00067">
    <property type="entry name" value="p450"/>
    <property type="match status" value="1"/>
</dbReference>
<dbReference type="PANTHER" id="PTHR24292:SF54">
    <property type="entry name" value="CYP9F3-RELATED"/>
    <property type="match status" value="1"/>
</dbReference>
<keyword evidence="15" id="KW-1185">Reference proteome</keyword>
<evidence type="ECO:0000256" key="9">
    <source>
        <dbReference type="ARBA" id="ARBA00022848"/>
    </source>
</evidence>
<reference evidence="15" key="1">
    <citation type="submission" date="2013-02" db="EMBL/GenBank/DDBJ databases">
        <authorList>
            <person name="Hughes D."/>
        </authorList>
    </citation>
    <scope>NUCLEOTIDE SEQUENCE</scope>
    <source>
        <strain>Durham</strain>
        <strain evidence="15">NC isolate 2 -- Noor lab</strain>
    </source>
</reference>
<evidence type="ECO:0000256" key="3">
    <source>
        <dbReference type="ARBA" id="ARBA00004174"/>
    </source>
</evidence>
<evidence type="ECO:0000256" key="6">
    <source>
        <dbReference type="ARBA" id="ARBA00022617"/>
    </source>
</evidence>
<evidence type="ECO:0008006" key="16">
    <source>
        <dbReference type="Google" id="ProtNLM"/>
    </source>
</evidence>
<reference evidence="14" key="2">
    <citation type="submission" date="2015-06" db="UniProtKB">
        <authorList>
            <consortium name="EnsemblMetazoa"/>
        </authorList>
    </citation>
    <scope>IDENTIFICATION</scope>
</reference>
<sequence>MFALITAIFAAAICVFILYDREKRKHFETIGIEFDKEAWPLLGSFKDVFLRRQNFFDNLNTVYNRFNSGIVGIFDMKEPAYMIRSPEVVRQIAIKDFDHFVNRRKFFVNSESSLFGNSLFQLGDQKWKDMRSSLSPAF</sequence>
<comment type="cofactor">
    <cofactor evidence="1">
        <name>heme</name>
        <dbReference type="ChEBI" id="CHEBI:30413"/>
    </cofactor>
</comment>
<dbReference type="Proteomes" id="UP000015102">
    <property type="component" value="Unassembled WGS sequence"/>
</dbReference>
<evidence type="ECO:0000313" key="15">
    <source>
        <dbReference type="Proteomes" id="UP000015102"/>
    </source>
</evidence>
<comment type="function">
    <text evidence="2">May be involved in the metabolism of insect hormones and in the breakdown of synthetic insecticides.</text>
</comment>
<proteinExistence type="inferred from homology"/>
<dbReference type="EnsemblMetazoa" id="MESCA008927-RA">
    <property type="protein sequence ID" value="MESCA008927-PA"/>
    <property type="gene ID" value="MESCA008927"/>
</dbReference>
<dbReference type="OMA" id="XSIASIV"/>
<evidence type="ECO:0000313" key="14">
    <source>
        <dbReference type="EnsemblMetazoa" id="MESCA008927-PA"/>
    </source>
</evidence>
<dbReference type="InterPro" id="IPR001128">
    <property type="entry name" value="Cyt_P450"/>
</dbReference>
<comment type="subcellular location">
    <subcellularLocation>
        <location evidence="4">Endoplasmic reticulum membrane</location>
        <topology evidence="4">Peripheral membrane protein</topology>
    </subcellularLocation>
    <subcellularLocation>
        <location evidence="3">Microsome membrane</location>
        <topology evidence="3">Peripheral membrane protein</topology>
    </subcellularLocation>
</comment>
<organism evidence="14 15">
    <name type="scientific">Megaselia scalaris</name>
    <name type="common">Humpbacked fly</name>
    <name type="synonym">Phora scalaris</name>
    <dbReference type="NCBI Taxonomy" id="36166"/>
    <lineage>
        <taxon>Eukaryota</taxon>
        <taxon>Metazoa</taxon>
        <taxon>Ecdysozoa</taxon>
        <taxon>Arthropoda</taxon>
        <taxon>Hexapoda</taxon>
        <taxon>Insecta</taxon>
        <taxon>Pterygota</taxon>
        <taxon>Neoptera</taxon>
        <taxon>Endopterygota</taxon>
        <taxon>Diptera</taxon>
        <taxon>Brachycera</taxon>
        <taxon>Muscomorpha</taxon>
        <taxon>Platypezoidea</taxon>
        <taxon>Phoridae</taxon>
        <taxon>Megaseliini</taxon>
        <taxon>Megaselia</taxon>
    </lineage>
</organism>